<name>A0ABD3IBN4_9MARC</name>
<evidence type="ECO:0000313" key="29">
    <source>
        <dbReference type="Proteomes" id="UP001633002"/>
    </source>
</evidence>
<dbReference type="FunFam" id="3.40.50.1100:FF:000011">
    <property type="entry name" value="Cysteine synthase (o-acetylserine)"/>
    <property type="match status" value="1"/>
</dbReference>
<reference evidence="28 29" key="1">
    <citation type="submission" date="2024-09" db="EMBL/GenBank/DDBJ databases">
        <title>Chromosome-scale assembly of Riccia sorocarpa.</title>
        <authorList>
            <person name="Paukszto L."/>
        </authorList>
    </citation>
    <scope>NUCLEOTIDE SEQUENCE [LARGE SCALE GENOMIC DNA]</scope>
    <source>
        <strain evidence="28">LP-2024</strain>
        <tissue evidence="28">Aerial parts of the thallus</tissue>
    </source>
</reference>
<evidence type="ECO:0000256" key="21">
    <source>
        <dbReference type="ARBA" id="ARBA00072087"/>
    </source>
</evidence>
<keyword evidence="29" id="KW-1185">Reference proteome</keyword>
<evidence type="ECO:0000256" key="14">
    <source>
        <dbReference type="ARBA" id="ARBA00023128"/>
    </source>
</evidence>
<dbReference type="PANTHER" id="PTHR10314">
    <property type="entry name" value="CYSTATHIONINE BETA-SYNTHASE"/>
    <property type="match status" value="1"/>
</dbReference>
<evidence type="ECO:0000256" key="17">
    <source>
        <dbReference type="ARBA" id="ARBA00051988"/>
    </source>
</evidence>
<gene>
    <name evidence="28" type="ORF">R1sor_017709</name>
</gene>
<keyword evidence="12" id="KW-0663">Pyridoxal phosphate</keyword>
<comment type="similarity">
    <text evidence="4">Belongs to the cysteine synthase/cystathionine beta-synthase family.</text>
</comment>
<dbReference type="InterPro" id="IPR016030">
    <property type="entry name" value="CblAdoTrfase-like"/>
</dbReference>
<comment type="caution">
    <text evidence="28">The sequence shown here is derived from an EMBL/GenBank/DDBJ whole genome shotgun (WGS) entry which is preliminary data.</text>
</comment>
<dbReference type="Proteomes" id="UP001633002">
    <property type="component" value="Unassembled WGS sequence"/>
</dbReference>
<dbReference type="CDD" id="cd01561">
    <property type="entry name" value="CBS_like"/>
    <property type="match status" value="1"/>
</dbReference>
<comment type="pathway">
    <text evidence="3">Amino-acid biosynthesis; L-cysteine biosynthesis; L-cysteine from L-serine: step 2/2.</text>
</comment>
<dbReference type="InterPro" id="IPR029499">
    <property type="entry name" value="PduO-typ"/>
</dbReference>
<evidence type="ECO:0000256" key="7">
    <source>
        <dbReference type="ARBA" id="ARBA00012681"/>
    </source>
</evidence>
<dbReference type="InterPro" id="IPR036451">
    <property type="entry name" value="CblAdoTrfase-like_sf"/>
</dbReference>
<dbReference type="GO" id="GO:0009235">
    <property type="term" value="P:cobalamin metabolic process"/>
    <property type="evidence" value="ECO:0007669"/>
    <property type="project" value="UniProtKB-ARBA"/>
</dbReference>
<protein>
    <recommendedName>
        <fullName evidence="20">Corrinoid adenosyltransferase MMAB</fullName>
        <ecNumber evidence="7">2.5.1.47</ecNumber>
    </recommendedName>
    <alternativeName>
        <fullName evidence="22">ATP:co(I)rrinoid adenosyltransferase MMAB</fullName>
    </alternativeName>
    <alternativeName>
        <fullName evidence="21">Cysteine synthase 1</fullName>
    </alternativeName>
    <alternativeName>
        <fullName evidence="23">O-acetylserine (thiol)-lyase 1</fullName>
    </alternativeName>
    <alternativeName>
        <fullName evidence="24">O-acetylserine sulfhydrylase 1</fullName>
    </alternativeName>
    <alternativeName>
        <fullName evidence="25">O-succinylserine sulfhydrylase</fullName>
    </alternativeName>
</protein>
<evidence type="ECO:0000256" key="24">
    <source>
        <dbReference type="ARBA" id="ARBA00079147"/>
    </source>
</evidence>
<accession>A0ABD3IBN4</accession>
<evidence type="ECO:0000256" key="8">
    <source>
        <dbReference type="ARBA" id="ARBA00022605"/>
    </source>
</evidence>
<feature type="domain" description="Cobalamin adenosyltransferase-like" evidence="27">
    <location>
        <begin position="92"/>
        <end position="259"/>
    </location>
</feature>
<evidence type="ECO:0000256" key="15">
    <source>
        <dbReference type="ARBA" id="ARBA00047931"/>
    </source>
</evidence>
<evidence type="ECO:0000256" key="11">
    <source>
        <dbReference type="ARBA" id="ARBA00022840"/>
    </source>
</evidence>
<keyword evidence="10" id="KW-0547">Nucleotide-binding</keyword>
<evidence type="ECO:0000259" key="26">
    <source>
        <dbReference type="Pfam" id="PF00291"/>
    </source>
</evidence>
<comment type="catalytic activity">
    <reaction evidence="15">
        <text>O-acetyl-L-serine + hydrogen sulfide = L-cysteine + acetate</text>
        <dbReference type="Rhea" id="RHEA:14829"/>
        <dbReference type="ChEBI" id="CHEBI:29919"/>
        <dbReference type="ChEBI" id="CHEBI:30089"/>
        <dbReference type="ChEBI" id="CHEBI:35235"/>
        <dbReference type="ChEBI" id="CHEBI:58340"/>
        <dbReference type="EC" id="2.5.1.47"/>
    </reaction>
</comment>
<comment type="function">
    <text evidence="19">Catalyzes the conversion of O-succinyl-L-serine into cysteine, the last step in the cysteine biosynthesis pathway. Can also use O-acetyl-L-serine.</text>
</comment>
<evidence type="ECO:0000259" key="27">
    <source>
        <dbReference type="Pfam" id="PF01923"/>
    </source>
</evidence>
<comment type="function">
    <text evidence="18">Converts cob(I)alamin to adenosylcobalamin (adenosylcob(III)alamin), a coenzyme for methylmalonyl-CoA mutase, therefore participates in the final step of the vitamin B12 conversion. Generates adenosylcobalamin (AdoCbl) and directly delivers the cofactor to MUT in a transfer that is stimulated by ATP-binding to MMAB and gated by MMAA.</text>
</comment>
<evidence type="ECO:0000256" key="20">
    <source>
        <dbReference type="ARBA" id="ARBA00071654"/>
    </source>
</evidence>
<evidence type="ECO:0000256" key="22">
    <source>
        <dbReference type="ARBA" id="ARBA00075216"/>
    </source>
</evidence>
<dbReference type="GO" id="GO:0005739">
    <property type="term" value="C:mitochondrion"/>
    <property type="evidence" value="ECO:0007669"/>
    <property type="project" value="UniProtKB-SubCell"/>
</dbReference>
<dbReference type="GO" id="GO:0008817">
    <property type="term" value="F:corrinoid adenosyltransferase activity"/>
    <property type="evidence" value="ECO:0007669"/>
    <property type="project" value="UniProtKB-ARBA"/>
</dbReference>
<evidence type="ECO:0000256" key="2">
    <source>
        <dbReference type="ARBA" id="ARBA00004173"/>
    </source>
</evidence>
<evidence type="ECO:0000256" key="10">
    <source>
        <dbReference type="ARBA" id="ARBA00022741"/>
    </source>
</evidence>
<dbReference type="Pfam" id="PF00291">
    <property type="entry name" value="PALP"/>
    <property type="match status" value="1"/>
</dbReference>
<dbReference type="AlphaFoldDB" id="A0ABD3IBN4"/>
<dbReference type="InterPro" id="IPR001926">
    <property type="entry name" value="TrpB-like_PALP"/>
</dbReference>
<evidence type="ECO:0000256" key="9">
    <source>
        <dbReference type="ARBA" id="ARBA00022679"/>
    </source>
</evidence>
<dbReference type="Pfam" id="PF01923">
    <property type="entry name" value="Cob_adeno_trans"/>
    <property type="match status" value="1"/>
</dbReference>
<dbReference type="GO" id="GO:0005524">
    <property type="term" value="F:ATP binding"/>
    <property type="evidence" value="ECO:0007669"/>
    <property type="project" value="UniProtKB-KW"/>
</dbReference>
<dbReference type="EC" id="2.5.1.47" evidence="7"/>
<evidence type="ECO:0000256" key="1">
    <source>
        <dbReference type="ARBA" id="ARBA00001933"/>
    </source>
</evidence>
<evidence type="ECO:0000256" key="25">
    <source>
        <dbReference type="ARBA" id="ARBA00081847"/>
    </source>
</evidence>
<evidence type="ECO:0000256" key="12">
    <source>
        <dbReference type="ARBA" id="ARBA00022898"/>
    </source>
</evidence>
<evidence type="ECO:0000256" key="23">
    <source>
        <dbReference type="ARBA" id="ARBA00078262"/>
    </source>
</evidence>
<keyword evidence="8" id="KW-0028">Amino-acid biosynthesis</keyword>
<proteinExistence type="inferred from homology"/>
<comment type="subcellular location">
    <subcellularLocation>
        <location evidence="2">Mitochondrion</location>
    </subcellularLocation>
</comment>
<feature type="domain" description="Tryptophan synthase beta chain-like PALP" evidence="26">
    <location>
        <begin position="331"/>
        <end position="635"/>
    </location>
</feature>
<evidence type="ECO:0000256" key="13">
    <source>
        <dbReference type="ARBA" id="ARBA00022946"/>
    </source>
</evidence>
<comment type="subunit">
    <text evidence="6">Homotrimer.</text>
</comment>
<dbReference type="PROSITE" id="PS00901">
    <property type="entry name" value="CYS_SYNTHASE"/>
    <property type="match status" value="1"/>
</dbReference>
<evidence type="ECO:0000313" key="28">
    <source>
        <dbReference type="EMBL" id="KAL3699687.1"/>
    </source>
</evidence>
<dbReference type="EMBL" id="JBJQOH010000001">
    <property type="protein sequence ID" value="KAL3699687.1"/>
    <property type="molecule type" value="Genomic_DNA"/>
</dbReference>
<dbReference type="InterPro" id="IPR050214">
    <property type="entry name" value="Cys_Synth/Cystath_Beta-Synth"/>
</dbReference>
<keyword evidence="9" id="KW-0808">Transferase</keyword>
<keyword evidence="11" id="KW-0067">ATP-binding</keyword>
<keyword evidence="13" id="KW-0809">Transit peptide</keyword>
<keyword evidence="14" id="KW-0496">Mitochondrion</keyword>
<sequence>MSSVRTGNRHFTRMLSSRVLVNRTRKLPAIELNAPSSGSSADARGTSGTSAEQSFSLLRSFTLKRVDFAPSPISVQSPSCRWFSSDERRFKIYTRSGDKGKTSLYDGQRRRKDDPTFEALGDVDELNSSLGLAHDYCLQEGLLDTAQQIEDIQSTLLDVGSAIATPLNTLSASKLSRVKFNADVVALTEQWIDQMDEVLPPLTGFILPSGGLPASALHIARSVCRRAERRVVSLVADELVEESVGRYLNRLSDYLFTAASSTCALRVRIMETLVARHSQFFTGIIPRSIRSISHRGRREGCSSVSLVRGARTSVMSSLGNFASVRKGFVDSVGNTPLIRLNKVSEETGCEIYGKAEFLNPGGSVKDRAALYIIKDAEEKGLLRPGGVIVEGTAGNTGIGLALVGNAKGYKTVIVIPETQSQEKKDMLRIAGATLIEVPAVPYKNPNNYVKYSGRLAEAIAKTHPGGAIWGNQFDNTANRRAHYETTGPEIWEQTNGKVDGFVCAIGTGGTLAGVGKYLKERNRGVRIGMADPMGAAMYNYYSRGVLESSGNSISEGIGQGRVTANLDGWGVPTREGGTVDFWCQVSDEEALPLIYDLLKEEGFCMGGSTGINIGGAVKLAKELGPGHTIVTILCDLGTRYQGKIFNVDFLKSKSLPYPKWLEAGYREVEVPTVFEDVTV</sequence>
<dbReference type="SUPFAM" id="SSF53686">
    <property type="entry name" value="Tryptophan synthase beta subunit-like PLP-dependent enzymes"/>
    <property type="match status" value="1"/>
</dbReference>
<comment type="catalytic activity">
    <reaction evidence="16">
        <text>O-succinyl-L-serine + hydrogen sulfide = L-cysteine + succinate</text>
        <dbReference type="Rhea" id="RHEA:53816"/>
        <dbReference type="ChEBI" id="CHEBI:29919"/>
        <dbReference type="ChEBI" id="CHEBI:30031"/>
        <dbReference type="ChEBI" id="CHEBI:35235"/>
        <dbReference type="ChEBI" id="CHEBI:136856"/>
    </reaction>
</comment>
<dbReference type="NCBIfam" id="NF007989">
    <property type="entry name" value="PRK10717.1"/>
    <property type="match status" value="1"/>
</dbReference>
<organism evidence="28 29">
    <name type="scientific">Riccia sorocarpa</name>
    <dbReference type="NCBI Taxonomy" id="122646"/>
    <lineage>
        <taxon>Eukaryota</taxon>
        <taxon>Viridiplantae</taxon>
        <taxon>Streptophyta</taxon>
        <taxon>Embryophyta</taxon>
        <taxon>Marchantiophyta</taxon>
        <taxon>Marchantiopsida</taxon>
        <taxon>Marchantiidae</taxon>
        <taxon>Marchantiales</taxon>
        <taxon>Ricciaceae</taxon>
        <taxon>Riccia</taxon>
    </lineage>
</organism>
<dbReference type="Gene3D" id="1.20.1200.10">
    <property type="entry name" value="Cobalamin adenosyltransferase-like"/>
    <property type="match status" value="1"/>
</dbReference>
<dbReference type="SUPFAM" id="SSF89028">
    <property type="entry name" value="Cobalamin adenosyltransferase-like"/>
    <property type="match status" value="1"/>
</dbReference>
<dbReference type="GO" id="GO:0004124">
    <property type="term" value="F:cysteine synthase activity"/>
    <property type="evidence" value="ECO:0007669"/>
    <property type="project" value="UniProtKB-EC"/>
</dbReference>
<evidence type="ECO:0000256" key="16">
    <source>
        <dbReference type="ARBA" id="ARBA00050981"/>
    </source>
</evidence>
<evidence type="ECO:0000256" key="4">
    <source>
        <dbReference type="ARBA" id="ARBA00007103"/>
    </source>
</evidence>
<comment type="similarity">
    <text evidence="5">Belongs to the Cob(I)alamin adenosyltransferase family.</text>
</comment>
<dbReference type="NCBIfam" id="TIGR00636">
    <property type="entry name" value="PduO_Nterm"/>
    <property type="match status" value="1"/>
</dbReference>
<evidence type="ECO:0000256" key="19">
    <source>
        <dbReference type="ARBA" id="ARBA00058228"/>
    </source>
</evidence>
<dbReference type="Gene3D" id="3.40.50.1100">
    <property type="match status" value="2"/>
</dbReference>
<dbReference type="InterPro" id="IPR036052">
    <property type="entry name" value="TrpB-like_PALP_sf"/>
</dbReference>
<dbReference type="FunFam" id="1.20.1200.10:FF:000001">
    <property type="entry name" value="Cob(I)yrinic acid a,c-diamide adenosyltransferase"/>
    <property type="match status" value="1"/>
</dbReference>
<evidence type="ECO:0000256" key="18">
    <source>
        <dbReference type="ARBA" id="ARBA00056747"/>
    </source>
</evidence>
<dbReference type="InterPro" id="IPR001216">
    <property type="entry name" value="P-phosphate_BS"/>
</dbReference>
<evidence type="ECO:0000256" key="6">
    <source>
        <dbReference type="ARBA" id="ARBA00011233"/>
    </source>
</evidence>
<dbReference type="FunFam" id="3.40.50.1100:FF:000049">
    <property type="entry name" value="Cysteine synthase, putative"/>
    <property type="match status" value="1"/>
</dbReference>
<evidence type="ECO:0000256" key="5">
    <source>
        <dbReference type="ARBA" id="ARBA00007487"/>
    </source>
</evidence>
<comment type="catalytic activity">
    <reaction evidence="17">
        <text>cob(I)alamin-[corrinoid adenosyltransferase] + ATP = apo-[corrinoid adenosyltransferase] + adenosylcob(III)alamin + triphosphate</text>
        <dbReference type="Rhea" id="RHEA:56796"/>
        <dbReference type="Rhea" id="RHEA-COMP:14743"/>
        <dbReference type="Rhea" id="RHEA-COMP:14744"/>
        <dbReference type="ChEBI" id="CHEBI:18036"/>
        <dbReference type="ChEBI" id="CHEBI:18408"/>
        <dbReference type="ChEBI" id="CHEBI:30616"/>
        <dbReference type="ChEBI" id="CHEBI:60488"/>
        <dbReference type="ChEBI" id="CHEBI:83228"/>
    </reaction>
    <physiologicalReaction direction="left-to-right" evidence="17">
        <dbReference type="Rhea" id="RHEA:56797"/>
    </physiologicalReaction>
</comment>
<evidence type="ECO:0000256" key="3">
    <source>
        <dbReference type="ARBA" id="ARBA00004962"/>
    </source>
</evidence>
<comment type="cofactor">
    <cofactor evidence="1">
        <name>pyridoxal 5'-phosphate</name>
        <dbReference type="ChEBI" id="CHEBI:597326"/>
    </cofactor>
</comment>